<organism evidence="2 3">
    <name type="scientific">Polyangium fumosum</name>
    <dbReference type="NCBI Taxonomy" id="889272"/>
    <lineage>
        <taxon>Bacteria</taxon>
        <taxon>Pseudomonadati</taxon>
        <taxon>Myxococcota</taxon>
        <taxon>Polyangia</taxon>
        <taxon>Polyangiales</taxon>
        <taxon>Polyangiaceae</taxon>
        <taxon>Polyangium</taxon>
    </lineage>
</organism>
<keyword evidence="1" id="KW-0812">Transmembrane</keyword>
<dbReference type="AlphaFoldDB" id="A0A4U1IXD3"/>
<evidence type="ECO:0000256" key="1">
    <source>
        <dbReference type="SAM" id="Phobius"/>
    </source>
</evidence>
<feature type="transmembrane region" description="Helical" evidence="1">
    <location>
        <begin position="33"/>
        <end position="57"/>
    </location>
</feature>
<keyword evidence="3" id="KW-1185">Reference proteome</keyword>
<dbReference type="EMBL" id="SSMQ01000059">
    <property type="protein sequence ID" value="TKC99199.1"/>
    <property type="molecule type" value="Genomic_DNA"/>
</dbReference>
<reference evidence="2 3" key="1">
    <citation type="submission" date="2019-04" db="EMBL/GenBank/DDBJ databases">
        <authorList>
            <person name="Li Y."/>
            <person name="Wang J."/>
        </authorList>
    </citation>
    <scope>NUCLEOTIDE SEQUENCE [LARGE SCALE GENOMIC DNA]</scope>
    <source>
        <strain evidence="2 3">DSM 14668</strain>
    </source>
</reference>
<dbReference type="Proteomes" id="UP000309215">
    <property type="component" value="Unassembled WGS sequence"/>
</dbReference>
<accession>A0A4U1IXD3</accession>
<name>A0A4U1IXD3_9BACT</name>
<gene>
    <name evidence="2" type="ORF">E8A74_38635</name>
</gene>
<keyword evidence="1" id="KW-1133">Transmembrane helix</keyword>
<sequence>MRDLGIAMYTACVDFMIRAAALAGATYRDANAFLFFVLWPVVTVVLLGVVAWQAVVLRRLERRR</sequence>
<protein>
    <submittedName>
        <fullName evidence="2">Uncharacterized protein</fullName>
    </submittedName>
</protein>
<dbReference type="OrthoDB" id="10002871at2"/>
<proteinExistence type="predicted"/>
<dbReference type="RefSeq" id="WP_136934124.1">
    <property type="nucleotide sequence ID" value="NZ_SSMQ01000059.1"/>
</dbReference>
<evidence type="ECO:0000313" key="2">
    <source>
        <dbReference type="EMBL" id="TKC99199.1"/>
    </source>
</evidence>
<evidence type="ECO:0000313" key="3">
    <source>
        <dbReference type="Proteomes" id="UP000309215"/>
    </source>
</evidence>
<comment type="caution">
    <text evidence="2">The sequence shown here is derived from an EMBL/GenBank/DDBJ whole genome shotgun (WGS) entry which is preliminary data.</text>
</comment>
<keyword evidence="1" id="KW-0472">Membrane</keyword>